<keyword evidence="2 6" id="KW-0812">Transmembrane</keyword>
<evidence type="ECO:0000256" key="2">
    <source>
        <dbReference type="ARBA" id="ARBA00022692"/>
    </source>
</evidence>
<feature type="transmembrane region" description="Helical" evidence="6">
    <location>
        <begin position="148"/>
        <end position="164"/>
    </location>
</feature>
<feature type="domain" description="Integral membrane bound transporter" evidence="7">
    <location>
        <begin position="90"/>
        <end position="210"/>
    </location>
</feature>
<evidence type="ECO:0000256" key="3">
    <source>
        <dbReference type="ARBA" id="ARBA00022989"/>
    </source>
</evidence>
<keyword evidence="4 6" id="KW-0472">Membrane</keyword>
<keyword evidence="3 6" id="KW-1133">Transmembrane helix</keyword>
<proteinExistence type="predicted"/>
<feature type="compositionally biased region" description="Basic residues" evidence="5">
    <location>
        <begin position="431"/>
        <end position="449"/>
    </location>
</feature>
<feature type="region of interest" description="Disordered" evidence="5">
    <location>
        <begin position="431"/>
        <end position="475"/>
    </location>
</feature>
<sequence length="475" mass="50649">MRPTVSMVLVVALVPGRHDCPAAAGVTAAMADDRPPADRDQSRFDETAERTVRRVRHRGGQAGRIRARQWEVTLVISIQAGLAAAIAALLAKNLLGQGSHVFAPAAAVGTIATAIGQRARRTFELLGGVALGIVIGDTLRFLLGSGPWQTGVVVALAIAAALLVAGKGGPLVGQAGGTAVLIATLAPMERGLEVPRIFDALVGGAVGLVVVALLLPINPMRVLDRAAAPIFTILCEQLAELARALRERDGAGTMAVLERLRGTEDDLGRLHDALSGAEEVVTIAPVRWHRRQQYHRYARSAGHLERLLLDTRAMARWSTTALQYDEPIPPELPGAMGRLGQAVAEMREECRVGDDPRRTRRLVEECAELAGRASATGVKAFGESLVTGLRTAASDLLRAAGSEPEDANRIVRRAAGAGEAEIHPPVRRQLHRTRPTRAARARRRAHLAARARNDGRGRPPRTGEAGPVNRPDQEE</sequence>
<keyword evidence="9" id="KW-1185">Reference proteome</keyword>
<gene>
    <name evidence="8" type="ORF">GAR05_00934</name>
</gene>
<evidence type="ECO:0000313" key="8">
    <source>
        <dbReference type="EMBL" id="RAO03952.1"/>
    </source>
</evidence>
<dbReference type="EMBL" id="PXXW01000008">
    <property type="protein sequence ID" value="RAO03952.1"/>
    <property type="molecule type" value="Genomic_DNA"/>
</dbReference>
<feature type="transmembrane region" description="Helical" evidence="6">
    <location>
        <begin position="194"/>
        <end position="215"/>
    </location>
</feature>
<feature type="transmembrane region" description="Helical" evidence="6">
    <location>
        <begin position="72"/>
        <end position="91"/>
    </location>
</feature>
<evidence type="ECO:0000256" key="6">
    <source>
        <dbReference type="SAM" id="Phobius"/>
    </source>
</evidence>
<evidence type="ECO:0000256" key="1">
    <source>
        <dbReference type="ARBA" id="ARBA00004141"/>
    </source>
</evidence>
<evidence type="ECO:0000256" key="5">
    <source>
        <dbReference type="SAM" id="MobiDB-lite"/>
    </source>
</evidence>
<dbReference type="Pfam" id="PF13515">
    <property type="entry name" value="FUSC_2"/>
    <property type="match status" value="1"/>
</dbReference>
<accession>A0ABX9CPS2</accession>
<evidence type="ECO:0000259" key="7">
    <source>
        <dbReference type="Pfam" id="PF13515"/>
    </source>
</evidence>
<evidence type="ECO:0000256" key="4">
    <source>
        <dbReference type="ARBA" id="ARBA00023136"/>
    </source>
</evidence>
<comment type="subcellular location">
    <subcellularLocation>
        <location evidence="1">Membrane</location>
        <topology evidence="1">Multi-pass membrane protein</topology>
    </subcellularLocation>
</comment>
<feature type="transmembrane region" description="Helical" evidence="6">
    <location>
        <begin position="97"/>
        <end position="116"/>
    </location>
</feature>
<comment type="caution">
    <text evidence="8">The sequence shown here is derived from an EMBL/GenBank/DDBJ whole genome shotgun (WGS) entry which is preliminary data.</text>
</comment>
<reference evidence="8 9" key="1">
    <citation type="submission" date="2018-03" db="EMBL/GenBank/DDBJ databases">
        <title>Genomic framework for the identification of Micromonospora saelicesensis and Micromonospora noduli.</title>
        <authorList>
            <person name="Riesco R."/>
            <person name="Trujillo M.E."/>
        </authorList>
    </citation>
    <scope>NUCLEOTIDE SEQUENCE [LARGE SCALE GENOMIC DNA]</scope>
    <source>
        <strain evidence="8 9">GAR05</strain>
    </source>
</reference>
<protein>
    <recommendedName>
        <fullName evidence="7">Integral membrane bound transporter domain-containing protein</fullName>
    </recommendedName>
</protein>
<dbReference type="InterPro" id="IPR049453">
    <property type="entry name" value="Memb_transporter_dom"/>
</dbReference>
<evidence type="ECO:0000313" key="9">
    <source>
        <dbReference type="Proteomes" id="UP000249334"/>
    </source>
</evidence>
<name>A0ABX9CPS2_9ACTN</name>
<organism evidence="8 9">
    <name type="scientific">Micromonospora saelicesensis</name>
    <dbReference type="NCBI Taxonomy" id="285676"/>
    <lineage>
        <taxon>Bacteria</taxon>
        <taxon>Bacillati</taxon>
        <taxon>Actinomycetota</taxon>
        <taxon>Actinomycetes</taxon>
        <taxon>Micromonosporales</taxon>
        <taxon>Micromonosporaceae</taxon>
        <taxon>Micromonospora</taxon>
    </lineage>
</organism>
<dbReference type="Proteomes" id="UP000249334">
    <property type="component" value="Unassembled WGS sequence"/>
</dbReference>
<feature type="transmembrane region" description="Helical" evidence="6">
    <location>
        <begin position="123"/>
        <end position="142"/>
    </location>
</feature>